<gene>
    <name evidence="5" type="ORF">T190423A01A_20097</name>
</gene>
<dbReference type="SUPFAM" id="SSF51215">
    <property type="entry name" value="Regulatory protein AraC"/>
    <property type="match status" value="1"/>
</dbReference>
<organism evidence="5 6">
    <name type="scientific">Tenacibaculum polynesiense</name>
    <dbReference type="NCBI Taxonomy" id="3137857"/>
    <lineage>
        <taxon>Bacteria</taxon>
        <taxon>Pseudomonadati</taxon>
        <taxon>Bacteroidota</taxon>
        <taxon>Flavobacteriia</taxon>
        <taxon>Flavobacteriales</taxon>
        <taxon>Flavobacteriaceae</taxon>
        <taxon>Tenacibaculum</taxon>
    </lineage>
</organism>
<evidence type="ECO:0000313" key="5">
    <source>
        <dbReference type="EMBL" id="CAL2102346.1"/>
    </source>
</evidence>
<dbReference type="Pfam" id="PF12833">
    <property type="entry name" value="HTH_18"/>
    <property type="match status" value="1"/>
</dbReference>
<comment type="caution">
    <text evidence="5">The sequence shown here is derived from an EMBL/GenBank/DDBJ whole genome shotgun (WGS) entry which is preliminary data.</text>
</comment>
<dbReference type="Proteomes" id="UP001497527">
    <property type="component" value="Unassembled WGS sequence"/>
</dbReference>
<evidence type="ECO:0000256" key="1">
    <source>
        <dbReference type="ARBA" id="ARBA00023015"/>
    </source>
</evidence>
<evidence type="ECO:0000313" key="6">
    <source>
        <dbReference type="Proteomes" id="UP001497527"/>
    </source>
</evidence>
<evidence type="ECO:0000256" key="3">
    <source>
        <dbReference type="ARBA" id="ARBA00023163"/>
    </source>
</evidence>
<dbReference type="EMBL" id="CAXJIO010000011">
    <property type="protein sequence ID" value="CAL2102346.1"/>
    <property type="molecule type" value="Genomic_DNA"/>
</dbReference>
<dbReference type="PROSITE" id="PS01124">
    <property type="entry name" value="HTH_ARAC_FAMILY_2"/>
    <property type="match status" value="1"/>
</dbReference>
<evidence type="ECO:0000256" key="2">
    <source>
        <dbReference type="ARBA" id="ARBA00023125"/>
    </source>
</evidence>
<proteinExistence type="predicted"/>
<accession>A0ABP1EV52</accession>
<keyword evidence="1" id="KW-0805">Transcription regulation</keyword>
<dbReference type="InterPro" id="IPR018060">
    <property type="entry name" value="HTH_AraC"/>
</dbReference>
<sequence length="272" mass="31764">MPIDIPTHDLNTSYNINIEKISHDNSYDFNTIHKHNYFEILFFEKGGGYQLIDFEKIPIEDNSCYIVKPKQIHLVKRNSDADGLLIQFTREMPFSDSFTLLKSFTKSEVIFEEDSALSEVFFSLLNSIIDIQKSKSVFYREKTIHMLSSLLYSLEEQNIKSKKNKLNEVTIHFIDLVEKHISNLTVSEYAKELSISTKKLTEIVKSDLNYTPLKYIHNVLILNIKRDLAFKQLTHKEIAYHYNFDSPSNFSIFIKKHTGLTPTKLQKQLTLQ</sequence>
<dbReference type="SUPFAM" id="SSF46689">
    <property type="entry name" value="Homeodomain-like"/>
    <property type="match status" value="1"/>
</dbReference>
<dbReference type="Gene3D" id="1.10.10.60">
    <property type="entry name" value="Homeodomain-like"/>
    <property type="match status" value="1"/>
</dbReference>
<dbReference type="SMART" id="SM00342">
    <property type="entry name" value="HTH_ARAC"/>
    <property type="match status" value="1"/>
</dbReference>
<evidence type="ECO:0000259" key="4">
    <source>
        <dbReference type="PROSITE" id="PS01124"/>
    </source>
</evidence>
<dbReference type="InterPro" id="IPR009057">
    <property type="entry name" value="Homeodomain-like_sf"/>
</dbReference>
<keyword evidence="3" id="KW-0804">Transcription</keyword>
<name>A0ABP1EV52_9FLAO</name>
<dbReference type="RefSeq" id="WP_348715539.1">
    <property type="nucleotide sequence ID" value="NZ_CAXJIO010000011.1"/>
</dbReference>
<dbReference type="InterPro" id="IPR037923">
    <property type="entry name" value="HTH-like"/>
</dbReference>
<keyword evidence="6" id="KW-1185">Reference proteome</keyword>
<dbReference type="PANTHER" id="PTHR43280:SF32">
    <property type="entry name" value="TRANSCRIPTIONAL REGULATORY PROTEIN"/>
    <property type="match status" value="1"/>
</dbReference>
<keyword evidence="2" id="KW-0238">DNA-binding</keyword>
<feature type="domain" description="HTH araC/xylS-type" evidence="4">
    <location>
        <begin position="171"/>
        <end position="268"/>
    </location>
</feature>
<dbReference type="PANTHER" id="PTHR43280">
    <property type="entry name" value="ARAC-FAMILY TRANSCRIPTIONAL REGULATOR"/>
    <property type="match status" value="1"/>
</dbReference>
<protein>
    <submittedName>
        <fullName evidence="5">AraC family transcriptional regulator, transcriptional activator of pobA</fullName>
    </submittedName>
</protein>
<reference evidence="5 6" key="1">
    <citation type="submission" date="2024-05" db="EMBL/GenBank/DDBJ databases">
        <authorList>
            <person name="Duchaud E."/>
        </authorList>
    </citation>
    <scope>NUCLEOTIDE SEQUENCE [LARGE SCALE GENOMIC DNA]</scope>
    <source>
        <strain evidence="5">Ena-SAMPLE-TAB-13-05-2024-13:56:06:370-140308</strain>
    </source>
</reference>